<protein>
    <submittedName>
        <fullName evidence="1">Uncharacterized protein</fullName>
    </submittedName>
</protein>
<reference evidence="1 2" key="1">
    <citation type="journal article" date="2020" name="Phytopathology">
        <title>Genome Sequence Resources of Colletotrichum truncatum, C. plurivorum, C. musicola, and C. sojae: Four Species Pathogenic to Soybean (Glycine max).</title>
        <authorList>
            <person name="Rogerio F."/>
            <person name="Boufleur T.R."/>
            <person name="Ciampi-Guillardi M."/>
            <person name="Sukno S.A."/>
            <person name="Thon M.R."/>
            <person name="Massola Junior N.S."/>
            <person name="Baroncelli R."/>
        </authorList>
    </citation>
    <scope>NUCLEOTIDE SEQUENCE [LARGE SCALE GENOMIC DNA]</scope>
    <source>
        <strain evidence="1 2">LFN0009</strain>
    </source>
</reference>
<comment type="caution">
    <text evidence="1">The sequence shown here is derived from an EMBL/GenBank/DDBJ whole genome shotgun (WGS) entry which is preliminary data.</text>
</comment>
<dbReference type="EMBL" id="WIGN01000829">
    <property type="protein sequence ID" value="KAF6783343.1"/>
    <property type="molecule type" value="Genomic_DNA"/>
</dbReference>
<evidence type="ECO:0000313" key="2">
    <source>
        <dbReference type="Proteomes" id="UP000652219"/>
    </source>
</evidence>
<dbReference type="Proteomes" id="UP000652219">
    <property type="component" value="Unassembled WGS sequence"/>
</dbReference>
<gene>
    <name evidence="1" type="ORF">CSOJ01_15913</name>
</gene>
<keyword evidence="2" id="KW-1185">Reference proteome</keyword>
<evidence type="ECO:0000313" key="1">
    <source>
        <dbReference type="EMBL" id="KAF6783343.1"/>
    </source>
</evidence>
<sequence length="106" mass="11935">MQRSPYTSPSCKIYFKTGQPFTVPRDLIRMNVELDKTGHSLHDSNVSIQFESSVHVYGAARAYGFSVLVELAKENISRLARKLPALDIIVLAEGGCKFLLDDDLWF</sequence>
<organism evidence="1 2">
    <name type="scientific">Colletotrichum sojae</name>
    <dbReference type="NCBI Taxonomy" id="2175907"/>
    <lineage>
        <taxon>Eukaryota</taxon>
        <taxon>Fungi</taxon>
        <taxon>Dikarya</taxon>
        <taxon>Ascomycota</taxon>
        <taxon>Pezizomycotina</taxon>
        <taxon>Sordariomycetes</taxon>
        <taxon>Hypocreomycetidae</taxon>
        <taxon>Glomerellales</taxon>
        <taxon>Glomerellaceae</taxon>
        <taxon>Colletotrichum</taxon>
        <taxon>Colletotrichum orchidearum species complex</taxon>
    </lineage>
</organism>
<dbReference type="AlphaFoldDB" id="A0A8H6ILY2"/>
<proteinExistence type="predicted"/>
<accession>A0A8H6ILY2</accession>
<name>A0A8H6ILY2_9PEZI</name>